<organism evidence="1 2">
    <name type="scientific">Caulobacter phage Quill_5.2</name>
    <dbReference type="NCBI Taxonomy" id="3075108"/>
    <lineage>
        <taxon>Viruses</taxon>
        <taxon>Duplodnaviria</taxon>
        <taxon>Heunggongvirae</taxon>
        <taxon>Uroviricota</taxon>
        <taxon>Caudoviricetes</taxon>
        <taxon>Autographivirales</taxon>
        <taxon>Autonotataviridae</taxon>
        <taxon>Lullwatervirus</taxon>
        <taxon>Lullwatervirus quill52</taxon>
    </lineage>
</organism>
<name>A0AA96TDX5_9CAUD</name>
<keyword evidence="2" id="KW-1185">Reference proteome</keyword>
<dbReference type="EMBL" id="OR260090">
    <property type="protein sequence ID" value="WNV48149.1"/>
    <property type="molecule type" value="Genomic_DNA"/>
</dbReference>
<proteinExistence type="predicted"/>
<evidence type="ECO:0000313" key="2">
    <source>
        <dbReference type="Proteomes" id="UP001301924"/>
    </source>
</evidence>
<dbReference type="SUPFAM" id="SSF81301">
    <property type="entry name" value="Nucleotidyltransferase"/>
    <property type="match status" value="1"/>
</dbReference>
<protein>
    <submittedName>
        <fullName evidence="1">tRNA nucleotidyltransferase</fullName>
    </submittedName>
</protein>
<gene>
    <name evidence="1" type="ORF">Ql52_gp013</name>
</gene>
<reference evidence="2" key="1">
    <citation type="journal article" date="2024" name="Viruses">
        <title>New Genera and Species of Caulobacter and Brevundimonas Bacteriophages Provide Insights into Phage Genome Evolution.</title>
        <authorList>
            <person name="Ely B."/>
            <person name="Hils M."/>
            <person name="Clarke A."/>
            <person name="Albert M."/>
            <person name="Holness N."/>
            <person name="Lenski J."/>
            <person name="Mohammadi T."/>
        </authorList>
    </citation>
    <scope>NUCLEOTIDE SEQUENCE [LARGE SCALE GENOMIC DNA]</scope>
</reference>
<accession>A0AA96TDX5</accession>
<evidence type="ECO:0000313" key="1">
    <source>
        <dbReference type="EMBL" id="WNV48149.1"/>
    </source>
</evidence>
<dbReference type="InterPro" id="IPR043519">
    <property type="entry name" value="NT_sf"/>
</dbReference>
<dbReference type="Gene3D" id="3.30.460.10">
    <property type="entry name" value="Beta Polymerase, domain 2"/>
    <property type="match status" value="1"/>
</dbReference>
<dbReference type="Proteomes" id="UP001301924">
    <property type="component" value="Segment"/>
</dbReference>
<sequence>MTTPNDHRLWASILLRVQARFPNAIVGGGAIRDQYLGLTPKDIDVFVPVQTEEDFVNNAGLLGAELHPIHDIRKVQIEEYDAWEKGLLIGLATVIMHGYEVQLIARRNHVVGSEMEMVSKFDGGCNQAFYALGMPVAMTEDCAKDWRERTYTDVVGGPWTQDRYNRFNERNPGVLRWVSYHDYLNDSGRLDEVTCAKCLDPFCLCL</sequence>